<dbReference type="KEGG" id="taz:TREAZ_2291"/>
<dbReference type="Proteomes" id="UP000009222">
    <property type="component" value="Chromosome"/>
</dbReference>
<protein>
    <submittedName>
        <fullName evidence="1">Uncharacterized protein</fullName>
    </submittedName>
</protein>
<evidence type="ECO:0000313" key="1">
    <source>
        <dbReference type="EMBL" id="AEF82072.1"/>
    </source>
</evidence>
<evidence type="ECO:0000313" key="2">
    <source>
        <dbReference type="Proteomes" id="UP000009222"/>
    </source>
</evidence>
<reference evidence="2" key="1">
    <citation type="submission" date="2009-12" db="EMBL/GenBank/DDBJ databases">
        <title>Complete sequence of Treponema azotonutricium strain ZAS-9.</title>
        <authorList>
            <person name="Tetu S.G."/>
            <person name="Matson E."/>
            <person name="Ren Q."/>
            <person name="Seshadri R."/>
            <person name="Elbourne L."/>
            <person name="Hassan K.A."/>
            <person name="Durkin A."/>
            <person name="Radune D."/>
            <person name="Mohamoud Y."/>
            <person name="Shay R."/>
            <person name="Jin S."/>
            <person name="Zhang X."/>
            <person name="Lucey K."/>
            <person name="Ballor N.R."/>
            <person name="Ottesen E."/>
            <person name="Rosenthal R."/>
            <person name="Allen A."/>
            <person name="Leadbetter J.R."/>
            <person name="Paulsen I.T."/>
        </authorList>
    </citation>
    <scope>NUCLEOTIDE SEQUENCE [LARGE SCALE GENOMIC DNA]</scope>
    <source>
        <strain evidence="2">ATCC BAA-888 / DSM 13862 / ZAS-9</strain>
    </source>
</reference>
<dbReference type="EMBL" id="CP001841">
    <property type="protein sequence ID" value="AEF82072.1"/>
    <property type="molecule type" value="Genomic_DNA"/>
</dbReference>
<dbReference type="HOGENOM" id="CLU_1569970_0_0_12"/>
<name>F5Y815_LEAAZ</name>
<reference evidence="1 2" key="2">
    <citation type="journal article" date="2011" name="ISME J.">
        <title>RNA-seq reveals cooperative metabolic interactions between two termite-gut spirochete species in co-culture.</title>
        <authorList>
            <person name="Rosenthal A.Z."/>
            <person name="Matson E.G."/>
            <person name="Eldar A."/>
            <person name="Leadbetter J.R."/>
        </authorList>
    </citation>
    <scope>NUCLEOTIDE SEQUENCE [LARGE SCALE GENOMIC DNA]</scope>
    <source>
        <strain evidence="2">ATCC BAA-888 / DSM 13862 / ZAS-9</strain>
    </source>
</reference>
<dbReference type="AlphaFoldDB" id="F5Y815"/>
<organism evidence="1 2">
    <name type="scientific">Leadbettera azotonutricia (strain ATCC BAA-888 / DSM 13862 / ZAS-9)</name>
    <name type="common">Treponema azotonutricium</name>
    <dbReference type="NCBI Taxonomy" id="545695"/>
    <lineage>
        <taxon>Bacteria</taxon>
        <taxon>Pseudomonadati</taxon>
        <taxon>Spirochaetota</taxon>
        <taxon>Spirochaetia</taxon>
        <taxon>Spirochaetales</taxon>
        <taxon>Breznakiellaceae</taxon>
        <taxon>Leadbettera</taxon>
    </lineage>
</organism>
<keyword evidence="2" id="KW-1185">Reference proteome</keyword>
<dbReference type="STRING" id="545695.TREAZ_2291"/>
<dbReference type="InParanoid" id="F5Y815"/>
<sequence length="170" mass="19894">MIFLVLNFCYLQFFVQGQQWRNIHQSSRLKYNDPPYANELPAKDYDGGRIRFKDIWFRGMAQLFSSASPEMQDEFDLRYMRKLMTQCGLAYYGCCEPLDKFIPYLKKVPNMRKIGVSPWANVRSSAEQIQGNYVLARKPNPANVARDFSKEVVEQEIEETVKACLENPRT</sequence>
<proteinExistence type="predicted"/>
<gene>
    <name evidence="1" type="ordered locus">TREAZ_2291</name>
</gene>
<accession>F5Y815</accession>